<dbReference type="InterPro" id="IPR009057">
    <property type="entry name" value="Homeodomain-like_sf"/>
</dbReference>
<reference evidence="5 6" key="1">
    <citation type="submission" date="2024-09" db="EMBL/GenBank/DDBJ databases">
        <authorList>
            <person name="Sun Q."/>
            <person name="Mori K."/>
        </authorList>
    </citation>
    <scope>NUCLEOTIDE SEQUENCE [LARGE SCALE GENOMIC DNA]</scope>
    <source>
        <strain evidence="5 6">JCM 3307</strain>
    </source>
</reference>
<dbReference type="InterPro" id="IPR032783">
    <property type="entry name" value="AraC_lig"/>
</dbReference>
<evidence type="ECO:0000313" key="6">
    <source>
        <dbReference type="Proteomes" id="UP001589608"/>
    </source>
</evidence>
<evidence type="ECO:0000256" key="2">
    <source>
        <dbReference type="ARBA" id="ARBA00023125"/>
    </source>
</evidence>
<dbReference type="Gene3D" id="1.10.10.60">
    <property type="entry name" value="Homeodomain-like"/>
    <property type="match status" value="2"/>
</dbReference>
<evidence type="ECO:0000256" key="3">
    <source>
        <dbReference type="ARBA" id="ARBA00023163"/>
    </source>
</evidence>
<keyword evidence="3" id="KW-0804">Transcription</keyword>
<dbReference type="PROSITE" id="PS01124">
    <property type="entry name" value="HTH_ARAC_FAMILY_2"/>
    <property type="match status" value="1"/>
</dbReference>
<gene>
    <name evidence="5" type="ORF">ACFFTR_46510</name>
</gene>
<dbReference type="SUPFAM" id="SSF46689">
    <property type="entry name" value="Homeodomain-like"/>
    <property type="match status" value="2"/>
</dbReference>
<dbReference type="RefSeq" id="WP_223098630.1">
    <property type="nucleotide sequence ID" value="NZ_CP061913.1"/>
</dbReference>
<protein>
    <submittedName>
        <fullName evidence="5">AraC family transcriptional regulator</fullName>
    </submittedName>
</protein>
<dbReference type="PROSITE" id="PS00041">
    <property type="entry name" value="HTH_ARAC_FAMILY_1"/>
    <property type="match status" value="1"/>
</dbReference>
<dbReference type="InterPro" id="IPR018062">
    <property type="entry name" value="HTH_AraC-typ_CS"/>
</dbReference>
<dbReference type="Pfam" id="PF12852">
    <property type="entry name" value="Cupin_6"/>
    <property type="match status" value="1"/>
</dbReference>
<feature type="domain" description="HTH araC/xylS-type" evidence="4">
    <location>
        <begin position="203"/>
        <end position="301"/>
    </location>
</feature>
<dbReference type="Pfam" id="PF12833">
    <property type="entry name" value="HTH_18"/>
    <property type="match status" value="1"/>
</dbReference>
<sequence length="304" mass="32813">MDVLSDVLVAMRTGRPTAARSSSRAPWGVRFHRGKAAGCHVVLAGGCWLVSGTGEPLPLGVGDVLFTPHGDGYALVDQLGSPIVDFEPRPGDATPLDEMHIEGAGAVTELLCAYYMFDPARPHPLLADLPAIIHVPARVGQHPSLRSAVEMLGSELLSPRPGTEAVLPSLIDMLLLYVLRAWLAERPDSAAGWATALRDPAITTALRQMHRHPEKPWTVEDLAAVAGLSRAAFAKRFATILGQPPLAYLTWWRMTTAARLLRESGAPLRTVATRCGYGSEYAFGKAFKRAYDVAPGQYRAQHPT</sequence>
<evidence type="ECO:0000259" key="4">
    <source>
        <dbReference type="PROSITE" id="PS01124"/>
    </source>
</evidence>
<dbReference type="SMART" id="SM00342">
    <property type="entry name" value="HTH_ARAC"/>
    <property type="match status" value="1"/>
</dbReference>
<evidence type="ECO:0000256" key="1">
    <source>
        <dbReference type="ARBA" id="ARBA00023015"/>
    </source>
</evidence>
<accession>A0ABV5MNX5</accession>
<dbReference type="InterPro" id="IPR050204">
    <property type="entry name" value="AraC_XylS_family_regulators"/>
</dbReference>
<keyword evidence="6" id="KW-1185">Reference proteome</keyword>
<comment type="caution">
    <text evidence="5">The sequence shown here is derived from an EMBL/GenBank/DDBJ whole genome shotgun (WGS) entry which is preliminary data.</text>
</comment>
<dbReference type="PANTHER" id="PTHR46796">
    <property type="entry name" value="HTH-TYPE TRANSCRIPTIONAL ACTIVATOR RHAS-RELATED"/>
    <property type="match status" value="1"/>
</dbReference>
<name>A0ABV5MNX5_9ACTN</name>
<dbReference type="InterPro" id="IPR018060">
    <property type="entry name" value="HTH_AraC"/>
</dbReference>
<dbReference type="EMBL" id="JBHMCA010000082">
    <property type="protein sequence ID" value="MFB9450577.1"/>
    <property type="molecule type" value="Genomic_DNA"/>
</dbReference>
<proteinExistence type="predicted"/>
<dbReference type="Proteomes" id="UP001589608">
    <property type="component" value="Unassembled WGS sequence"/>
</dbReference>
<keyword evidence="1" id="KW-0805">Transcription regulation</keyword>
<keyword evidence="2" id="KW-0238">DNA-binding</keyword>
<dbReference type="PANTHER" id="PTHR46796:SF13">
    <property type="entry name" value="HTH-TYPE TRANSCRIPTIONAL ACTIVATOR RHAS"/>
    <property type="match status" value="1"/>
</dbReference>
<organism evidence="5 6">
    <name type="scientific">Dactylosporangium vinaceum</name>
    <dbReference type="NCBI Taxonomy" id="53362"/>
    <lineage>
        <taxon>Bacteria</taxon>
        <taxon>Bacillati</taxon>
        <taxon>Actinomycetota</taxon>
        <taxon>Actinomycetes</taxon>
        <taxon>Micromonosporales</taxon>
        <taxon>Micromonosporaceae</taxon>
        <taxon>Dactylosporangium</taxon>
    </lineage>
</organism>
<evidence type="ECO:0000313" key="5">
    <source>
        <dbReference type="EMBL" id="MFB9450577.1"/>
    </source>
</evidence>